<feature type="domain" description="Metallo-beta-lactamase" evidence="5">
    <location>
        <begin position="35"/>
        <end position="252"/>
    </location>
</feature>
<reference evidence="6" key="1">
    <citation type="submission" date="2020-10" db="EMBL/GenBank/DDBJ databases">
        <authorList>
            <person name="Gilroy R."/>
        </authorList>
    </citation>
    <scope>NUCLEOTIDE SEQUENCE</scope>
    <source>
        <strain evidence="6">10532</strain>
    </source>
</reference>
<comment type="cofactor">
    <cofactor evidence="1">
        <name>Zn(2+)</name>
        <dbReference type="ChEBI" id="CHEBI:29105"/>
    </cofactor>
</comment>
<dbReference type="SUPFAM" id="SSF56281">
    <property type="entry name" value="Metallo-hydrolase/oxidoreductase"/>
    <property type="match status" value="1"/>
</dbReference>
<dbReference type="InterPro" id="IPR036866">
    <property type="entry name" value="RibonucZ/Hydroxyglut_hydro"/>
</dbReference>
<name>A0A9D9HN16_9SPIR</name>
<evidence type="ECO:0000313" key="6">
    <source>
        <dbReference type="EMBL" id="MBO8456912.1"/>
    </source>
</evidence>
<gene>
    <name evidence="6" type="ORF">IAA81_01640</name>
</gene>
<evidence type="ECO:0000256" key="1">
    <source>
        <dbReference type="ARBA" id="ARBA00001947"/>
    </source>
</evidence>
<dbReference type="EMBL" id="JADIMM010000023">
    <property type="protein sequence ID" value="MBO8456912.1"/>
    <property type="molecule type" value="Genomic_DNA"/>
</dbReference>
<protein>
    <submittedName>
        <fullName evidence="6">MBL fold metallo-hydrolase</fullName>
    </submittedName>
</protein>
<evidence type="ECO:0000256" key="4">
    <source>
        <dbReference type="ARBA" id="ARBA00022833"/>
    </source>
</evidence>
<dbReference type="PROSITE" id="PS00743">
    <property type="entry name" value="BETA_LACTAMASE_B_1"/>
    <property type="match status" value="1"/>
</dbReference>
<evidence type="ECO:0000313" key="7">
    <source>
        <dbReference type="Proteomes" id="UP000823638"/>
    </source>
</evidence>
<dbReference type="InterPro" id="IPR001279">
    <property type="entry name" value="Metallo-B-lactamas"/>
</dbReference>
<keyword evidence="2" id="KW-0479">Metal-binding</keyword>
<dbReference type="Proteomes" id="UP000823638">
    <property type="component" value="Unassembled WGS sequence"/>
</dbReference>
<accession>A0A9D9HN16</accession>
<dbReference type="GO" id="GO:0017001">
    <property type="term" value="P:antibiotic catabolic process"/>
    <property type="evidence" value="ECO:0007669"/>
    <property type="project" value="InterPro"/>
</dbReference>
<reference evidence="6" key="2">
    <citation type="journal article" date="2021" name="PeerJ">
        <title>Extensive microbial diversity within the chicken gut microbiome revealed by metagenomics and culture.</title>
        <authorList>
            <person name="Gilroy R."/>
            <person name="Ravi A."/>
            <person name="Getino M."/>
            <person name="Pursley I."/>
            <person name="Horton D.L."/>
            <person name="Alikhan N.F."/>
            <person name="Baker D."/>
            <person name="Gharbi K."/>
            <person name="Hall N."/>
            <person name="Watson M."/>
            <person name="Adriaenssens E.M."/>
            <person name="Foster-Nyarko E."/>
            <person name="Jarju S."/>
            <person name="Secka A."/>
            <person name="Antonio M."/>
            <person name="Oren A."/>
            <person name="Chaudhuri R.R."/>
            <person name="La Ragione R."/>
            <person name="Hildebrand F."/>
            <person name="Pallen M.J."/>
        </authorList>
    </citation>
    <scope>NUCLEOTIDE SEQUENCE</scope>
    <source>
        <strain evidence="6">10532</strain>
    </source>
</reference>
<dbReference type="AlphaFoldDB" id="A0A9D9HN16"/>
<dbReference type="InterPro" id="IPR001018">
    <property type="entry name" value="Beta-lactamase_class-B_CS"/>
</dbReference>
<proteinExistence type="predicted"/>
<dbReference type="Gene3D" id="3.60.15.10">
    <property type="entry name" value="Ribonuclease Z/Hydroxyacylglutathione hydrolase-like"/>
    <property type="match status" value="1"/>
</dbReference>
<sequence length="281" mass="32225">MIIEPFKTEINFTSSGDLKFFFLGVGSAFAKRNFQTNLIIVKGQDHLLVDCGNICPYAFYTYSTPITKVKNILVTHSHADHIGGLEEIALSGRYISKSRPNMIITDKYKKILWNQSLKGGNAYGERSKRAYLSFKDYFNQVKPLKVKNKSRILHETNVGGINIKMFRTRHIPDSAPSWVASFLSYGILVDERILFPSDTRFDPELIYSMEKDFPSIEWIFHDCQFYNGGVHAGYSELVSLPLEIKKKIFLVHYGDNFESFEPEKDGFAGFAKQGVYYNFDK</sequence>
<comment type="caution">
    <text evidence="6">The sequence shown here is derived from an EMBL/GenBank/DDBJ whole genome shotgun (WGS) entry which is preliminary data.</text>
</comment>
<dbReference type="Pfam" id="PF23023">
    <property type="entry name" value="Anti-Pycsar_Apyc1"/>
    <property type="match status" value="1"/>
</dbReference>
<dbReference type="PANTHER" id="PTHR42663:SF6">
    <property type="entry name" value="HYDROLASE C777.06C-RELATED"/>
    <property type="match status" value="1"/>
</dbReference>
<evidence type="ECO:0000256" key="3">
    <source>
        <dbReference type="ARBA" id="ARBA00022801"/>
    </source>
</evidence>
<keyword evidence="3" id="KW-0378">Hydrolase</keyword>
<dbReference type="SMART" id="SM00849">
    <property type="entry name" value="Lactamase_B"/>
    <property type="match status" value="1"/>
</dbReference>
<dbReference type="GO" id="GO:0008800">
    <property type="term" value="F:beta-lactamase activity"/>
    <property type="evidence" value="ECO:0007669"/>
    <property type="project" value="InterPro"/>
</dbReference>
<dbReference type="GO" id="GO:0008270">
    <property type="term" value="F:zinc ion binding"/>
    <property type="evidence" value="ECO:0007669"/>
    <property type="project" value="InterPro"/>
</dbReference>
<evidence type="ECO:0000256" key="2">
    <source>
        <dbReference type="ARBA" id="ARBA00022723"/>
    </source>
</evidence>
<keyword evidence="4" id="KW-0862">Zinc</keyword>
<evidence type="ECO:0000259" key="5">
    <source>
        <dbReference type="SMART" id="SM00849"/>
    </source>
</evidence>
<organism evidence="6 7">
    <name type="scientific">Candidatus Gallitreponema excrementavium</name>
    <dbReference type="NCBI Taxonomy" id="2840840"/>
    <lineage>
        <taxon>Bacteria</taxon>
        <taxon>Pseudomonadati</taxon>
        <taxon>Spirochaetota</taxon>
        <taxon>Spirochaetia</taxon>
        <taxon>Spirochaetales</taxon>
        <taxon>Candidatus Gallitreponema</taxon>
    </lineage>
</organism>
<dbReference type="PANTHER" id="PTHR42663">
    <property type="entry name" value="HYDROLASE C777.06C-RELATED-RELATED"/>
    <property type="match status" value="1"/>
</dbReference>